<evidence type="ECO:0000256" key="3">
    <source>
        <dbReference type="ARBA" id="ARBA00022676"/>
    </source>
</evidence>
<dbReference type="AlphaFoldDB" id="A0A0N4Z9D5"/>
<dbReference type="PANTHER" id="PTHR21461:SF69">
    <property type="entry name" value="GLYCOSYLTRANSFERASE FAMILY 92 PROTEIN"/>
    <property type="match status" value="1"/>
</dbReference>
<evidence type="ECO:0000256" key="8">
    <source>
        <dbReference type="RuleBase" id="RU366017"/>
    </source>
</evidence>
<name>A0A0N4Z9D5_PARTI</name>
<dbReference type="InterPro" id="IPR008166">
    <property type="entry name" value="Glyco_transf_92"/>
</dbReference>
<reference evidence="10" key="1">
    <citation type="submission" date="2017-02" db="UniProtKB">
        <authorList>
            <consortium name="WormBaseParasite"/>
        </authorList>
    </citation>
    <scope>IDENTIFICATION</scope>
</reference>
<keyword evidence="4 8" id="KW-0808">Transferase</keyword>
<dbReference type="GO" id="GO:0016757">
    <property type="term" value="F:glycosyltransferase activity"/>
    <property type="evidence" value="ECO:0007669"/>
    <property type="project" value="UniProtKB-UniRule"/>
</dbReference>
<evidence type="ECO:0000256" key="7">
    <source>
        <dbReference type="ARBA" id="ARBA00023136"/>
    </source>
</evidence>
<dbReference type="PANTHER" id="PTHR21461">
    <property type="entry name" value="GLYCOSYLTRANSFERASE FAMILY 92 PROTEIN"/>
    <property type="match status" value="1"/>
</dbReference>
<evidence type="ECO:0000256" key="2">
    <source>
        <dbReference type="ARBA" id="ARBA00007647"/>
    </source>
</evidence>
<dbReference type="WBParaSite" id="PTRK_0000392500.1">
    <property type="protein sequence ID" value="PTRK_0000392500.1"/>
    <property type="gene ID" value="PTRK_0000392500"/>
</dbReference>
<evidence type="ECO:0000256" key="4">
    <source>
        <dbReference type="ARBA" id="ARBA00022679"/>
    </source>
</evidence>
<keyword evidence="5" id="KW-0812">Transmembrane</keyword>
<protein>
    <recommendedName>
        <fullName evidence="8">Glycosyltransferase family 92 protein</fullName>
        <ecNumber evidence="8">2.4.1.-</ecNumber>
    </recommendedName>
</protein>
<comment type="similarity">
    <text evidence="2 8">Belongs to the glycosyltransferase 92 family.</text>
</comment>
<keyword evidence="6" id="KW-1133">Transmembrane helix</keyword>
<dbReference type="GO" id="GO:0016020">
    <property type="term" value="C:membrane"/>
    <property type="evidence" value="ECO:0007669"/>
    <property type="project" value="UniProtKB-SubCell"/>
</dbReference>
<evidence type="ECO:0000256" key="5">
    <source>
        <dbReference type="ARBA" id="ARBA00022692"/>
    </source>
</evidence>
<evidence type="ECO:0000256" key="6">
    <source>
        <dbReference type="ARBA" id="ARBA00022989"/>
    </source>
</evidence>
<dbReference type="EC" id="2.4.1.-" evidence="8"/>
<comment type="subcellular location">
    <subcellularLocation>
        <location evidence="1">Membrane</location>
        <topology evidence="1">Single-pass membrane protein</topology>
    </subcellularLocation>
</comment>
<organism evidence="9 10">
    <name type="scientific">Parastrongyloides trichosuri</name>
    <name type="common">Possum-specific nematode worm</name>
    <dbReference type="NCBI Taxonomy" id="131310"/>
    <lineage>
        <taxon>Eukaryota</taxon>
        <taxon>Metazoa</taxon>
        <taxon>Ecdysozoa</taxon>
        <taxon>Nematoda</taxon>
        <taxon>Chromadorea</taxon>
        <taxon>Rhabditida</taxon>
        <taxon>Tylenchina</taxon>
        <taxon>Panagrolaimomorpha</taxon>
        <taxon>Strongyloidoidea</taxon>
        <taxon>Strongyloididae</taxon>
        <taxon>Parastrongyloides</taxon>
    </lineage>
</organism>
<dbReference type="GO" id="GO:0005737">
    <property type="term" value="C:cytoplasm"/>
    <property type="evidence" value="ECO:0007669"/>
    <property type="project" value="TreeGrafter"/>
</dbReference>
<evidence type="ECO:0000256" key="1">
    <source>
        <dbReference type="ARBA" id="ARBA00004167"/>
    </source>
</evidence>
<keyword evidence="7" id="KW-0472">Membrane</keyword>
<proteinExistence type="inferred from homology"/>
<evidence type="ECO:0000313" key="10">
    <source>
        <dbReference type="WBParaSite" id="PTRK_0000392500.1"/>
    </source>
</evidence>
<sequence>MGNILYFIFTIWKSKLSLLLLISLALFYKLTIYFSRDHSIKYYVSLDNVKTDLYLGNFYETFQNSLEPIEYLRNIRMGKMVSKNEQNIITSYKYSYFCSSKYILNNKSKKNQWNFNPPFYIISSYYDDRESEYFSNNSVIQIIASAYNSTYIHENKYFCHIFSSRSKRYLYSSPVMVRTLWNRAWDPRVSFYTSFLLTCPVITNSDIMYNLAGLYCPPKNISLNVIQNPKLKEDSDIKITACVKGLDFEQDISLKLLEWIEWQKQFGINHVTMYIYDVNERAQRVLDYFVGTGFLTLIPITLPGHQPNEPNTRRSFIKGNKQQKRRNELISYNDCFYRHSKDSDYVLIIDIDEIIVPLEHNTYQEMLLSIKDYKYTSFMVQNVFKFTSNVTTDNILPFSSHFYRSTISQGKEAYAKSFIRTKYASSVFTHFALHKQTNDSKKFYVPLQTAIKLHFKENCPEESMFECDRLIESSTKDDLLSSIAPNLRNKIKKIAISLNLIN</sequence>
<dbReference type="Pfam" id="PF01697">
    <property type="entry name" value="Glyco_transf_92"/>
    <property type="match status" value="1"/>
</dbReference>
<evidence type="ECO:0000313" key="9">
    <source>
        <dbReference type="Proteomes" id="UP000038045"/>
    </source>
</evidence>
<dbReference type="Proteomes" id="UP000038045">
    <property type="component" value="Unplaced"/>
</dbReference>
<accession>A0A0N4Z9D5</accession>
<keyword evidence="9" id="KW-1185">Reference proteome</keyword>
<keyword evidence="3 8" id="KW-0328">Glycosyltransferase</keyword>